<evidence type="ECO:0000313" key="7">
    <source>
        <dbReference type="EMBL" id="SFN07765.1"/>
    </source>
</evidence>
<dbReference type="Gene3D" id="1.10.10.60">
    <property type="entry name" value="Homeodomain-like"/>
    <property type="match status" value="1"/>
</dbReference>
<keyword evidence="3" id="KW-0804">Transcription</keyword>
<dbReference type="InterPro" id="IPR050109">
    <property type="entry name" value="HTH-type_TetR-like_transc_reg"/>
</dbReference>
<dbReference type="PANTHER" id="PTHR30055">
    <property type="entry name" value="HTH-TYPE TRANSCRIPTIONAL REGULATOR RUTR"/>
    <property type="match status" value="1"/>
</dbReference>
<evidence type="ECO:0000259" key="6">
    <source>
        <dbReference type="PROSITE" id="PS50977"/>
    </source>
</evidence>
<keyword evidence="1" id="KW-0805">Transcription regulation</keyword>
<dbReference type="Pfam" id="PF17932">
    <property type="entry name" value="TetR_C_24"/>
    <property type="match status" value="1"/>
</dbReference>
<evidence type="ECO:0000256" key="1">
    <source>
        <dbReference type="ARBA" id="ARBA00023015"/>
    </source>
</evidence>
<feature type="DNA-binding region" description="H-T-H motif" evidence="4">
    <location>
        <begin position="45"/>
        <end position="64"/>
    </location>
</feature>
<gene>
    <name evidence="7" type="ORF">SAMN05216207_1007143</name>
</gene>
<evidence type="ECO:0000256" key="3">
    <source>
        <dbReference type="ARBA" id="ARBA00023163"/>
    </source>
</evidence>
<sequence length="211" mass="22461">MPAGTPSSTPAAPGAAPRRRDPARGERILAAAARLIASRGFHAVGMAEIGAEAGIVGSGVYRHFASKEAILVALLERGMTRLEQGAAAALEAATSDRSALSLLVGDHITVAIEHRAELAVYHREVHTLPEEARRSLRRRQRHHVEDWVHVLAPLRRDLSDGELRVLVHACVGAIQSTLFFRSGLAPEHLATLLTGVAHGCLGVDPPDTSAE</sequence>
<dbReference type="InterPro" id="IPR041490">
    <property type="entry name" value="KstR2_TetR_C"/>
</dbReference>
<dbReference type="OrthoDB" id="4456617at2"/>
<dbReference type="Proteomes" id="UP000199614">
    <property type="component" value="Unassembled WGS sequence"/>
</dbReference>
<organism evidence="7 8">
    <name type="scientific">Pseudonocardia ammonioxydans</name>
    <dbReference type="NCBI Taxonomy" id="260086"/>
    <lineage>
        <taxon>Bacteria</taxon>
        <taxon>Bacillati</taxon>
        <taxon>Actinomycetota</taxon>
        <taxon>Actinomycetes</taxon>
        <taxon>Pseudonocardiales</taxon>
        <taxon>Pseudonocardiaceae</taxon>
        <taxon>Pseudonocardia</taxon>
    </lineage>
</organism>
<proteinExistence type="predicted"/>
<evidence type="ECO:0000256" key="4">
    <source>
        <dbReference type="PROSITE-ProRule" id="PRU00335"/>
    </source>
</evidence>
<feature type="region of interest" description="Disordered" evidence="5">
    <location>
        <begin position="1"/>
        <end position="22"/>
    </location>
</feature>
<dbReference type="PRINTS" id="PR00455">
    <property type="entry name" value="HTHTETR"/>
</dbReference>
<dbReference type="InterPro" id="IPR001647">
    <property type="entry name" value="HTH_TetR"/>
</dbReference>
<evidence type="ECO:0000313" key="8">
    <source>
        <dbReference type="Proteomes" id="UP000199614"/>
    </source>
</evidence>
<accession>A0A1I4W2T2</accession>
<dbReference type="SUPFAM" id="SSF46689">
    <property type="entry name" value="Homeodomain-like"/>
    <property type="match status" value="1"/>
</dbReference>
<evidence type="ECO:0000256" key="2">
    <source>
        <dbReference type="ARBA" id="ARBA00023125"/>
    </source>
</evidence>
<reference evidence="7 8" key="1">
    <citation type="submission" date="2016-10" db="EMBL/GenBank/DDBJ databases">
        <authorList>
            <person name="de Groot N.N."/>
        </authorList>
    </citation>
    <scope>NUCLEOTIDE SEQUENCE [LARGE SCALE GENOMIC DNA]</scope>
    <source>
        <strain evidence="7 8">CGMCC 4.1877</strain>
    </source>
</reference>
<dbReference type="GO" id="GO:0000976">
    <property type="term" value="F:transcription cis-regulatory region binding"/>
    <property type="evidence" value="ECO:0007669"/>
    <property type="project" value="TreeGrafter"/>
</dbReference>
<dbReference type="PROSITE" id="PS50977">
    <property type="entry name" value="HTH_TETR_2"/>
    <property type="match status" value="1"/>
</dbReference>
<dbReference type="PANTHER" id="PTHR30055:SF234">
    <property type="entry name" value="HTH-TYPE TRANSCRIPTIONAL REGULATOR BETI"/>
    <property type="match status" value="1"/>
</dbReference>
<dbReference type="AlphaFoldDB" id="A0A1I4W2T2"/>
<feature type="domain" description="HTH tetR-type" evidence="6">
    <location>
        <begin position="22"/>
        <end position="82"/>
    </location>
</feature>
<dbReference type="EMBL" id="FOUY01000007">
    <property type="protein sequence ID" value="SFN07765.1"/>
    <property type="molecule type" value="Genomic_DNA"/>
</dbReference>
<keyword evidence="2 4" id="KW-0238">DNA-binding</keyword>
<name>A0A1I4W2T2_PSUAM</name>
<keyword evidence="8" id="KW-1185">Reference proteome</keyword>
<protein>
    <submittedName>
        <fullName evidence="7">Transcriptional regulator, TetR family</fullName>
    </submittedName>
</protein>
<dbReference type="STRING" id="260086.SAMN05216207_1007143"/>
<dbReference type="RefSeq" id="WP_093340467.1">
    <property type="nucleotide sequence ID" value="NZ_FOUY01000007.1"/>
</dbReference>
<evidence type="ECO:0000256" key="5">
    <source>
        <dbReference type="SAM" id="MobiDB-lite"/>
    </source>
</evidence>
<dbReference type="InterPro" id="IPR009057">
    <property type="entry name" value="Homeodomain-like_sf"/>
</dbReference>
<dbReference type="Pfam" id="PF00440">
    <property type="entry name" value="TetR_N"/>
    <property type="match status" value="1"/>
</dbReference>
<feature type="compositionally biased region" description="Low complexity" evidence="5">
    <location>
        <begin position="1"/>
        <end position="16"/>
    </location>
</feature>
<dbReference type="GO" id="GO:0003700">
    <property type="term" value="F:DNA-binding transcription factor activity"/>
    <property type="evidence" value="ECO:0007669"/>
    <property type="project" value="TreeGrafter"/>
</dbReference>
<dbReference type="Gene3D" id="1.10.357.10">
    <property type="entry name" value="Tetracycline Repressor, domain 2"/>
    <property type="match status" value="1"/>
</dbReference>